<sequence>MQFNTIDTLVRKFYVLKEKGFVANPNYKEDLQHMLPQEEFAMFNIMFEQEALNKAIDNIKRSYTAGFAKKQCVINILSEPKITQIASVLLKGSQANTLEKAIRLREQTDKASIIFLELMRSIEDKLLTFLTSRINNFPSNTSPDNFTQTLARKEISLSNAARYFGGDFEKAYLDDKGAGKTYFDFLTCQVLAKHKFMHTEDVQRLLLVFIWNSIPAFLSKTRFTSVGSVH</sequence>
<dbReference type="OrthoDB" id="5321137at2"/>
<dbReference type="RefSeq" id="WP_011116572.1">
    <property type="nucleotide sequence ID" value="NC_004917.1"/>
</dbReference>
<keyword evidence="2" id="KW-1185">Reference proteome</keyword>
<dbReference type="AlphaFoldDB" id="Q7VFE4"/>
<dbReference type="EMBL" id="AE017125">
    <property type="protein sequence ID" value="AAP78330.1"/>
    <property type="molecule type" value="Genomic_DNA"/>
</dbReference>
<dbReference type="STRING" id="235279.HH_1733"/>
<dbReference type="Proteomes" id="UP000002495">
    <property type="component" value="Chromosome"/>
</dbReference>
<reference evidence="1 2" key="1">
    <citation type="journal article" date="2003" name="Proc. Natl. Acad. Sci. U.S.A.">
        <title>The complete genome sequence of the carcinogenic bacterium Helicobacter hepaticus.</title>
        <authorList>
            <person name="Suerbaum S."/>
            <person name="Josenhans C."/>
            <person name="Sterzenbach T."/>
            <person name="Drescher B."/>
            <person name="Brandt P."/>
            <person name="Bell M."/>
            <person name="Droege M."/>
            <person name="Fartmann B."/>
            <person name="Fischer H.-P."/>
            <person name="Ge Z."/>
            <person name="Hoerster A."/>
            <person name="Holland R."/>
            <person name="Klein K."/>
            <person name="Koenig J."/>
            <person name="Macko L."/>
            <person name="Mendz G.L."/>
            <person name="Nyakatura G."/>
            <person name="Schauer D.B."/>
            <person name="Shen Z."/>
            <person name="Weber J."/>
            <person name="Frosch M."/>
            <person name="Fox J.G."/>
        </authorList>
    </citation>
    <scope>NUCLEOTIDE SEQUENCE [LARGE SCALE GENOMIC DNA]</scope>
    <source>
        <strain evidence="2">ATCC 51449 / 3B1</strain>
    </source>
</reference>
<name>Q7VFE4_HELHP</name>
<dbReference type="KEGG" id="hhe:HH_1733"/>
<proteinExistence type="predicted"/>
<protein>
    <submittedName>
        <fullName evidence="1">Uncharacterized protein</fullName>
    </submittedName>
</protein>
<organism evidence="1 2">
    <name type="scientific">Helicobacter hepaticus (strain ATCC 51449 / 3B1)</name>
    <dbReference type="NCBI Taxonomy" id="235279"/>
    <lineage>
        <taxon>Bacteria</taxon>
        <taxon>Pseudomonadati</taxon>
        <taxon>Campylobacterota</taxon>
        <taxon>Epsilonproteobacteria</taxon>
        <taxon>Campylobacterales</taxon>
        <taxon>Helicobacteraceae</taxon>
        <taxon>Helicobacter</taxon>
    </lineage>
</organism>
<gene>
    <name evidence="1" type="ordered locus">HH_1733</name>
</gene>
<accession>Q7VFE4</accession>
<evidence type="ECO:0000313" key="2">
    <source>
        <dbReference type="Proteomes" id="UP000002495"/>
    </source>
</evidence>
<dbReference type="HOGENOM" id="CLU_1203486_0_0_7"/>
<evidence type="ECO:0000313" key="1">
    <source>
        <dbReference type="EMBL" id="AAP78330.1"/>
    </source>
</evidence>